<proteinExistence type="predicted"/>
<dbReference type="AlphaFoldDB" id="A0A381TVM9"/>
<organism evidence="2">
    <name type="scientific">marine metagenome</name>
    <dbReference type="NCBI Taxonomy" id="408172"/>
    <lineage>
        <taxon>unclassified sequences</taxon>
        <taxon>metagenomes</taxon>
        <taxon>ecological metagenomes</taxon>
    </lineage>
</organism>
<name>A0A381TVM9_9ZZZZ</name>
<feature type="non-terminal residue" evidence="2">
    <location>
        <position position="1"/>
    </location>
</feature>
<evidence type="ECO:0000256" key="1">
    <source>
        <dbReference type="SAM" id="MobiDB-lite"/>
    </source>
</evidence>
<accession>A0A381TVM9</accession>
<dbReference type="EMBL" id="UINC01005250">
    <property type="protein sequence ID" value="SVA20106.1"/>
    <property type="molecule type" value="Genomic_DNA"/>
</dbReference>
<gene>
    <name evidence="2" type="ORF">METZ01_LOCUS72960</name>
</gene>
<feature type="compositionally biased region" description="Basic residues" evidence="1">
    <location>
        <begin position="1"/>
        <end position="10"/>
    </location>
</feature>
<feature type="region of interest" description="Disordered" evidence="1">
    <location>
        <begin position="1"/>
        <end position="21"/>
    </location>
</feature>
<reference evidence="2" key="1">
    <citation type="submission" date="2018-05" db="EMBL/GenBank/DDBJ databases">
        <authorList>
            <person name="Lanie J.A."/>
            <person name="Ng W.-L."/>
            <person name="Kazmierczak K.M."/>
            <person name="Andrzejewski T.M."/>
            <person name="Davidsen T.M."/>
            <person name="Wayne K.J."/>
            <person name="Tettelin H."/>
            <person name="Glass J.I."/>
            <person name="Rusch D."/>
            <person name="Podicherti R."/>
            <person name="Tsui H.-C.T."/>
            <person name="Winkler M.E."/>
        </authorList>
    </citation>
    <scope>NUCLEOTIDE SEQUENCE</scope>
</reference>
<evidence type="ECO:0000313" key="2">
    <source>
        <dbReference type="EMBL" id="SVA20106.1"/>
    </source>
</evidence>
<protein>
    <submittedName>
        <fullName evidence="2">Uncharacterized protein</fullName>
    </submittedName>
</protein>
<sequence length="83" mass="9145">VSKASTKRAPGRPPAGKDGLAVTETYVQTTLRLEPETKVLLDALTRLLGKPQREVTGEALVSYAERLKLSDRELLRGLLTRED</sequence>